<evidence type="ECO:0000256" key="1">
    <source>
        <dbReference type="ARBA" id="ARBA00004429"/>
    </source>
</evidence>
<feature type="transmembrane region" description="Helical" evidence="8">
    <location>
        <begin position="453"/>
        <end position="471"/>
    </location>
</feature>
<evidence type="ECO:0000256" key="3">
    <source>
        <dbReference type="ARBA" id="ARBA00022519"/>
    </source>
</evidence>
<feature type="transmembrane region" description="Helical" evidence="8">
    <location>
        <begin position="12"/>
        <end position="33"/>
    </location>
</feature>
<sequence length="786" mass="82711">MLFGLDGVEIGLIIVFLTLFAAILSGFPVAFAIGGAGVISFGIIAALDSAGILIHQAMDTSSQQYRDLVASGVNPSNISIFRYPDLPRVATDSIFPAGGWEQGLRRTVAGITNRINERVIAGQSIETLLAVLMFVLMGIVLERSKIANDLLTTMARVFGPLPGGLAVSIVVVGAFLAASTGIVGATVVTMGLLALPTMLRNNYSPELATGVIAASGTLGQIIPPSIVIVLLGTLAGDLYATAQDARAQAAGCTDALTFLGKPAVVSVGTLFQAALLPGILLAGLYAAFAFGYAMLNPHKAPAVVSEDSHGEPVTRGEAFTWYLGVPILLIAGTMVLGQLNIVGSQSFTVNSFSDTAATASLRTNVGDACKASMIELHGQEAWDRAVAEQKAIDEAGGVQESTRRTPEEIEAIRAGMISNAAPIGTGIATLAVIFGLILAVARGVSPSSSPRPLQIGAAGIVLGLLVDWLLLRPTTSAGVTVLLMAIPWAITLFGVAYAFKLLSKNDLLRVVFPPLVLIVAVLGSILGGITNPTPAAALGAAGAIMLAAYRKLGDQGRSPKVIIWTTLAVIGMILMGINFDLRINTESVSIESWIAFVFTYALWLYALFGLLFSCWVLFTSGVLTPAVRETAKVTSMVFTILIASQLLNLVVISFGGEHYIQEFLKSFDDVRTVFIIVMLVLFVLGFVLDFLEIIYIVVPIVGPVIYGAHFDPKWVTIMIAVNLQTSFLTPPFGFALFYLRGVAPKEVTTGHIYRGVIPFVLIQVVGLLLLAAFPGVVTIIPTLLGG</sequence>
<dbReference type="InterPro" id="IPR004681">
    <property type="entry name" value="TRAP_DctM"/>
</dbReference>
<keyword evidence="6 8" id="KW-0472">Membrane</keyword>
<feature type="transmembrane region" description="Helical" evidence="8">
    <location>
        <begin position="593"/>
        <end position="618"/>
    </location>
</feature>
<reference evidence="10 11" key="1">
    <citation type="submission" date="2006-06" db="EMBL/GenBank/DDBJ databases">
        <authorList>
            <person name="Moran M.A."/>
            <person name="Ferriera S."/>
            <person name="Johnson J."/>
            <person name="Kravitz S."/>
            <person name="Beeson K."/>
            <person name="Sutton G."/>
            <person name="Rogers Y.-H."/>
            <person name="Friedman R."/>
            <person name="Frazier M."/>
            <person name="Venter J.C."/>
        </authorList>
    </citation>
    <scope>NUCLEOTIDE SEQUENCE [LARGE SCALE GENOMIC DNA]</scope>
    <source>
        <strain evidence="10 11">E-37</strain>
    </source>
</reference>
<gene>
    <name evidence="10" type="ORF">SSE37_05420</name>
</gene>
<feature type="domain" description="TRAP C4-dicarboxylate transport system permease DctM subunit" evidence="9">
    <location>
        <begin position="17"/>
        <end position="335"/>
    </location>
</feature>
<feature type="transmembrane region" description="Helical" evidence="8">
    <location>
        <begin position="420"/>
        <end position="441"/>
    </location>
</feature>
<evidence type="ECO:0000256" key="7">
    <source>
        <dbReference type="RuleBase" id="RU369079"/>
    </source>
</evidence>
<feature type="transmembrane region" description="Helical" evidence="8">
    <location>
        <begin position="714"/>
        <end position="739"/>
    </location>
</feature>
<organism evidence="10 11">
    <name type="scientific">Sagittula stellata (strain ATCC 700073 / DSM 11524 / E-37)</name>
    <dbReference type="NCBI Taxonomy" id="388399"/>
    <lineage>
        <taxon>Bacteria</taxon>
        <taxon>Pseudomonadati</taxon>
        <taxon>Pseudomonadota</taxon>
        <taxon>Alphaproteobacteria</taxon>
        <taxon>Rhodobacterales</taxon>
        <taxon>Roseobacteraceae</taxon>
        <taxon>Sagittula</taxon>
    </lineage>
</organism>
<evidence type="ECO:0000256" key="8">
    <source>
        <dbReference type="SAM" id="Phobius"/>
    </source>
</evidence>
<keyword evidence="3 7" id="KW-0997">Cell inner membrane</keyword>
<dbReference type="Pfam" id="PF06808">
    <property type="entry name" value="DctM"/>
    <property type="match status" value="2"/>
</dbReference>
<dbReference type="AlphaFoldDB" id="A3K2B4"/>
<dbReference type="PANTHER" id="PTHR33362">
    <property type="entry name" value="SIALIC ACID TRAP TRANSPORTER PERMEASE PROTEIN SIAT-RELATED"/>
    <property type="match status" value="1"/>
</dbReference>
<name>A3K2B4_SAGS3</name>
<keyword evidence="11" id="KW-1185">Reference proteome</keyword>
<feature type="transmembrane region" description="Helical" evidence="8">
    <location>
        <begin position="207"/>
        <end position="231"/>
    </location>
</feature>
<protein>
    <submittedName>
        <fullName evidence="10">TRAP transporter, DctM subunit, putative</fullName>
    </submittedName>
</protein>
<feature type="transmembrane region" description="Helical" evidence="8">
    <location>
        <begin position="561"/>
        <end position="581"/>
    </location>
</feature>
<dbReference type="InterPro" id="IPR010656">
    <property type="entry name" value="DctM"/>
</dbReference>
<evidence type="ECO:0000256" key="4">
    <source>
        <dbReference type="ARBA" id="ARBA00022692"/>
    </source>
</evidence>
<feature type="transmembrane region" description="Helical" evidence="8">
    <location>
        <begin position="270"/>
        <end position="295"/>
    </location>
</feature>
<feature type="transmembrane region" description="Helical" evidence="8">
    <location>
        <begin position="630"/>
        <end position="654"/>
    </location>
</feature>
<feature type="transmembrane region" description="Helical" evidence="8">
    <location>
        <begin position="506"/>
        <end position="526"/>
    </location>
</feature>
<dbReference type="GO" id="GO:0022857">
    <property type="term" value="F:transmembrane transporter activity"/>
    <property type="evidence" value="ECO:0007669"/>
    <property type="project" value="UniProtKB-UniRule"/>
</dbReference>
<comment type="subcellular location">
    <subcellularLocation>
        <location evidence="1 7">Cell inner membrane</location>
        <topology evidence="1 7">Multi-pass membrane protein</topology>
    </subcellularLocation>
</comment>
<feature type="domain" description="TRAP C4-dicarboxylate transport system permease DctM subunit" evidence="9">
    <location>
        <begin position="566"/>
        <end position="775"/>
    </location>
</feature>
<feature type="transmembrane region" description="Helical" evidence="8">
    <location>
        <begin position="39"/>
        <end position="58"/>
    </location>
</feature>
<dbReference type="eggNOG" id="COG4664">
    <property type="taxonomic scope" value="Bacteria"/>
</dbReference>
<keyword evidence="7" id="KW-0813">Transport</keyword>
<evidence type="ECO:0000259" key="9">
    <source>
        <dbReference type="Pfam" id="PF06808"/>
    </source>
</evidence>
<feature type="transmembrane region" description="Helical" evidence="8">
    <location>
        <begin position="319"/>
        <end position="341"/>
    </location>
</feature>
<feature type="transmembrane region" description="Helical" evidence="8">
    <location>
        <begin position="674"/>
        <end position="702"/>
    </location>
</feature>
<evidence type="ECO:0000313" key="10">
    <source>
        <dbReference type="EMBL" id="EBA09060.1"/>
    </source>
</evidence>
<dbReference type="RefSeq" id="WP_005858116.1">
    <property type="nucleotide sequence ID" value="NZ_AAYA01000004.1"/>
</dbReference>
<keyword evidence="4 8" id="KW-0812">Transmembrane</keyword>
<dbReference type="OrthoDB" id="7339120at2"/>
<dbReference type="PANTHER" id="PTHR33362:SF7">
    <property type="entry name" value="SLL1103 PROTEIN"/>
    <property type="match status" value="1"/>
</dbReference>
<accession>A3K2B4</accession>
<dbReference type="EMBL" id="AAYA01000004">
    <property type="protein sequence ID" value="EBA09060.1"/>
    <property type="molecule type" value="Genomic_DNA"/>
</dbReference>
<evidence type="ECO:0000256" key="2">
    <source>
        <dbReference type="ARBA" id="ARBA00022475"/>
    </source>
</evidence>
<feature type="transmembrane region" description="Helical" evidence="8">
    <location>
        <begin position="477"/>
        <end position="499"/>
    </location>
</feature>
<feature type="transmembrane region" description="Helical" evidence="8">
    <location>
        <begin position="759"/>
        <end position="784"/>
    </location>
</feature>
<feature type="transmembrane region" description="Helical" evidence="8">
    <location>
        <begin position="165"/>
        <end position="195"/>
    </location>
</feature>
<evidence type="ECO:0000313" key="11">
    <source>
        <dbReference type="Proteomes" id="UP000005713"/>
    </source>
</evidence>
<dbReference type="Proteomes" id="UP000005713">
    <property type="component" value="Unassembled WGS sequence"/>
</dbReference>
<proteinExistence type="predicted"/>
<comment type="function">
    <text evidence="7">Part of the tripartite ATP-independent periplasmic (TRAP) transport system.</text>
</comment>
<evidence type="ECO:0000256" key="5">
    <source>
        <dbReference type="ARBA" id="ARBA00022989"/>
    </source>
</evidence>
<keyword evidence="5 8" id="KW-1133">Transmembrane helix</keyword>
<dbReference type="GO" id="GO:0005886">
    <property type="term" value="C:plasma membrane"/>
    <property type="evidence" value="ECO:0007669"/>
    <property type="project" value="UniProtKB-SubCell"/>
</dbReference>
<comment type="caution">
    <text evidence="10">The sequence shown here is derived from an EMBL/GenBank/DDBJ whole genome shotgun (WGS) entry which is preliminary data.</text>
</comment>
<keyword evidence="2" id="KW-1003">Cell membrane</keyword>
<evidence type="ECO:0000256" key="6">
    <source>
        <dbReference type="ARBA" id="ARBA00023136"/>
    </source>
</evidence>
<feature type="transmembrane region" description="Helical" evidence="8">
    <location>
        <begin position="119"/>
        <end position="141"/>
    </location>
</feature>